<name>A0A2X1QX65_KLEPN</name>
<dbReference type="Gene3D" id="3.30.559.10">
    <property type="entry name" value="Chloramphenicol acetyltransferase-like domain"/>
    <property type="match status" value="1"/>
</dbReference>
<sequence>MTTRLPLVAAQPGIWMAERLSTLPGAWSVAHYVELRGALDPTLLGKAIVAGLQQADTLSLRFEEEEGEVWQWLAADRTFAEPSIIDLRTAPDPHRAAYGADAGGSGAGSARRRRQPAGVPSTAARRRRPLVLVSALSPLAGGWLQLPGDNPADRRHLSRLAAGGSYS</sequence>
<evidence type="ECO:0000256" key="1">
    <source>
        <dbReference type="SAM" id="MobiDB-lite"/>
    </source>
</evidence>
<reference evidence="3 4" key="1">
    <citation type="submission" date="2018-06" db="EMBL/GenBank/DDBJ databases">
        <authorList>
            <consortium name="Pathogen Informatics"/>
            <person name="Doyle S."/>
        </authorList>
    </citation>
    <scope>NUCLEOTIDE SEQUENCE [LARGE SCALE GENOMIC DNA]</scope>
    <source>
        <strain evidence="3 4">NCTC9601</strain>
    </source>
</reference>
<dbReference type="GO" id="GO:0016779">
    <property type="term" value="F:nucleotidyltransferase activity"/>
    <property type="evidence" value="ECO:0007669"/>
    <property type="project" value="UniProtKB-KW"/>
</dbReference>
<evidence type="ECO:0000259" key="2">
    <source>
        <dbReference type="Pfam" id="PF00668"/>
    </source>
</evidence>
<dbReference type="EMBL" id="UASN01000021">
    <property type="protein sequence ID" value="SPX56327.1"/>
    <property type="molecule type" value="Genomic_DNA"/>
</dbReference>
<feature type="domain" description="Condensation" evidence="2">
    <location>
        <begin position="3"/>
        <end position="88"/>
    </location>
</feature>
<dbReference type="InterPro" id="IPR001242">
    <property type="entry name" value="Condensation_dom"/>
</dbReference>
<evidence type="ECO:0000313" key="3">
    <source>
        <dbReference type="EMBL" id="SPX56327.1"/>
    </source>
</evidence>
<keyword evidence="3" id="KW-0548">Nucleotidyltransferase</keyword>
<keyword evidence="3" id="KW-0808">Transferase</keyword>
<dbReference type="AlphaFoldDB" id="A0A2X1QX65"/>
<accession>A0A2X1QX65</accession>
<organism evidence="3 4">
    <name type="scientific">Klebsiella pneumoniae</name>
    <dbReference type="NCBI Taxonomy" id="573"/>
    <lineage>
        <taxon>Bacteria</taxon>
        <taxon>Pseudomonadati</taxon>
        <taxon>Pseudomonadota</taxon>
        <taxon>Gammaproteobacteria</taxon>
        <taxon>Enterobacterales</taxon>
        <taxon>Enterobacteriaceae</taxon>
        <taxon>Klebsiella/Raoultella group</taxon>
        <taxon>Klebsiella</taxon>
        <taxon>Klebsiella pneumoniae complex</taxon>
    </lineage>
</organism>
<dbReference type="SUPFAM" id="SSF52777">
    <property type="entry name" value="CoA-dependent acyltransferases"/>
    <property type="match status" value="1"/>
</dbReference>
<dbReference type="Proteomes" id="UP000251123">
    <property type="component" value="Unassembled WGS sequence"/>
</dbReference>
<evidence type="ECO:0000313" key="4">
    <source>
        <dbReference type="Proteomes" id="UP000251123"/>
    </source>
</evidence>
<dbReference type="EC" id="2.7.7.-" evidence="3"/>
<protein>
    <submittedName>
        <fullName evidence="3">Enterobactin synthase subunit F</fullName>
        <ecNumber evidence="3">2.7.7.-</ecNumber>
    </submittedName>
</protein>
<gene>
    <name evidence="3" type="primary">entF_1</name>
    <name evidence="3" type="ORF">NCTC9601_03518</name>
</gene>
<proteinExistence type="predicted"/>
<feature type="region of interest" description="Disordered" evidence="1">
    <location>
        <begin position="145"/>
        <end position="167"/>
    </location>
</feature>
<feature type="region of interest" description="Disordered" evidence="1">
    <location>
        <begin position="95"/>
        <end position="124"/>
    </location>
</feature>
<dbReference type="InterPro" id="IPR023213">
    <property type="entry name" value="CAT-like_dom_sf"/>
</dbReference>
<dbReference type="Pfam" id="PF00668">
    <property type="entry name" value="Condensation"/>
    <property type="match status" value="1"/>
</dbReference>